<keyword evidence="3" id="KW-1185">Reference proteome</keyword>
<evidence type="ECO:0000313" key="2">
    <source>
        <dbReference type="EMBL" id="EHY91170.1"/>
    </source>
</evidence>
<dbReference type="SUPFAM" id="SSF48452">
    <property type="entry name" value="TPR-like"/>
    <property type="match status" value="1"/>
</dbReference>
<proteinExistence type="predicted"/>
<protein>
    <submittedName>
        <fullName evidence="2">Response regulator containing a CheY-like receiver domain and an HTH DNA-binding domain</fullName>
    </submittedName>
</protein>
<dbReference type="HOGENOM" id="CLU_006850_2_1_11"/>
<dbReference type="SMART" id="SM00421">
    <property type="entry name" value="HTH_LUXR"/>
    <property type="match status" value="1"/>
</dbReference>
<dbReference type="SUPFAM" id="SSF52540">
    <property type="entry name" value="P-loop containing nucleoside triphosphate hydrolases"/>
    <property type="match status" value="1"/>
</dbReference>
<dbReference type="PRINTS" id="PR00038">
    <property type="entry name" value="HTHLUXR"/>
</dbReference>
<dbReference type="OrthoDB" id="3656034at2"/>
<reference evidence="2 3" key="1">
    <citation type="journal article" date="2012" name="Stand. Genomic Sci.">
        <title>Genome sequence of the soil bacterium Saccharomonospora azurea type strain (NA-128(T)).</title>
        <authorList>
            <person name="Klenk H.P."/>
            <person name="Held B."/>
            <person name="Lucas S."/>
            <person name="Lapidus A."/>
            <person name="Copeland A."/>
            <person name="Hammon N."/>
            <person name="Pitluck S."/>
            <person name="Goodwin L.A."/>
            <person name="Han C."/>
            <person name="Tapia R."/>
            <person name="Brambilla E.M."/>
            <person name="Potter G."/>
            <person name="Land M."/>
            <person name="Ivanova N."/>
            <person name="Rohde M."/>
            <person name="Goker M."/>
            <person name="Detter J.C."/>
            <person name="Kyrpides N.C."/>
            <person name="Woyke T."/>
        </authorList>
    </citation>
    <scope>NUCLEOTIDE SEQUENCE [LARGE SCALE GENOMIC DNA]</scope>
    <source>
        <strain evidence="2 3">NA-128</strain>
    </source>
</reference>
<name>H8G472_9PSEU</name>
<evidence type="ECO:0000313" key="3">
    <source>
        <dbReference type="Proteomes" id="UP000004705"/>
    </source>
</evidence>
<dbReference type="Proteomes" id="UP000004705">
    <property type="component" value="Chromosome"/>
</dbReference>
<dbReference type="PROSITE" id="PS50043">
    <property type="entry name" value="HTH_LUXR_2"/>
    <property type="match status" value="1"/>
</dbReference>
<dbReference type="EMBL" id="CM001466">
    <property type="protein sequence ID" value="EHY91170.1"/>
    <property type="molecule type" value="Genomic_DNA"/>
</dbReference>
<dbReference type="GO" id="GO:0006355">
    <property type="term" value="P:regulation of DNA-templated transcription"/>
    <property type="evidence" value="ECO:0007669"/>
    <property type="project" value="InterPro"/>
</dbReference>
<gene>
    <name evidence="2" type="ORF">SacazDRAFT_04328</name>
</gene>
<sequence>MIAVVDGPPGSGKTSMLGRLLQHAHRVGFGVRQPMLSRHHAVPRQYSPVGGDLRVVVGPKQTHISSLDWDHGHLPETTLPTLVGHAPQRAPMLVMCDDADRVDDRIIGECLDILAGSTERGALLVLTRCTARLARGEGTRLQGLLHSTPYPQVHLRLEPLPETVVTSLATERFGAPPCPGLQSMLVSTGGNPELVDALLGGLRDEGLIDVGETTASASPERVPHRVRSLAAVRLARLSDRCRRMLTVMSVVDTPLRVYQLASLLGESSTELLDVLQEALDSELLRSEDHRLVAAQQLVVRTLADELAQTVRRAILRDAGLLLRDSPEARDAAATHLLRAADTGDEPVLEAMTDLARRLARDQPARAAELALGVLRLTGEDDDAYVERVRTAVNTLMAAGRMSEAAELARCTLARPLDPETNAELRSTLANLLLMSGQTTEVTDEAEATLEERAAPTVVRQTATAAKIYGAFVREGAGSEAEARRILAAGSGGVGSMLAGTVLANVLWERGVLGEALTVARNAVAAVSHGTPPVWRPQPKLALAEKLVDLRESAEAEAVIRDLDAEIDRYGLAGQAAAPKLVRAELLLHTGRVPEAQELARDALRTVRNTGTFLLQPRALAVLALASLRGGDPIAAAGHVEEFAAAARDGVGFYRAPLEWIELQVIHARHGEHSAAAEALRRYRTELTTRRGLFVAEPGAGPWLIRLALRLGERELAHTLFDVLCSLSDDNPGFTLLGTAARHAQGLLDADAAALRQAVAEHRDPWAAAWAAEDLGTLLARTGAPGDATLPLEDALRRFERIGCRHDAARLRSKLRELGVYKRPAPSTTSDDSGWDCLDDTERTIATLVSQGLTNRQIAKQVFLSSSTVNYHLRKKFRKLGINSRVELAGFAHAGRDDRGD</sequence>
<feature type="domain" description="HTH luxR-type" evidence="1">
    <location>
        <begin position="830"/>
        <end position="895"/>
    </location>
</feature>
<dbReference type="CDD" id="cd06170">
    <property type="entry name" value="LuxR_C_like"/>
    <property type="match status" value="1"/>
</dbReference>
<dbReference type="SUPFAM" id="SSF46894">
    <property type="entry name" value="C-terminal effector domain of the bipartite response regulators"/>
    <property type="match status" value="1"/>
</dbReference>
<dbReference type="InterPro" id="IPR000792">
    <property type="entry name" value="Tscrpt_reg_LuxR_C"/>
</dbReference>
<evidence type="ECO:0000259" key="1">
    <source>
        <dbReference type="PROSITE" id="PS50043"/>
    </source>
</evidence>
<accession>H8G472</accession>
<dbReference type="InterPro" id="IPR011990">
    <property type="entry name" value="TPR-like_helical_dom_sf"/>
</dbReference>
<dbReference type="Pfam" id="PF00196">
    <property type="entry name" value="GerE"/>
    <property type="match status" value="1"/>
</dbReference>
<dbReference type="AlphaFoldDB" id="H8G472"/>
<dbReference type="GO" id="GO:0003677">
    <property type="term" value="F:DNA binding"/>
    <property type="evidence" value="ECO:0007669"/>
    <property type="project" value="UniProtKB-KW"/>
</dbReference>
<organism evidence="2 3">
    <name type="scientific">Saccharomonospora azurea NA-128</name>
    <dbReference type="NCBI Taxonomy" id="882081"/>
    <lineage>
        <taxon>Bacteria</taxon>
        <taxon>Bacillati</taxon>
        <taxon>Actinomycetota</taxon>
        <taxon>Actinomycetes</taxon>
        <taxon>Pseudonocardiales</taxon>
        <taxon>Pseudonocardiaceae</taxon>
        <taxon>Saccharomonospora</taxon>
    </lineage>
</organism>
<dbReference type="InterPro" id="IPR036388">
    <property type="entry name" value="WH-like_DNA-bd_sf"/>
</dbReference>
<dbReference type="InterPro" id="IPR027417">
    <property type="entry name" value="P-loop_NTPase"/>
</dbReference>
<dbReference type="Gene3D" id="1.10.10.10">
    <property type="entry name" value="Winged helix-like DNA-binding domain superfamily/Winged helix DNA-binding domain"/>
    <property type="match status" value="1"/>
</dbReference>
<dbReference type="InterPro" id="IPR016032">
    <property type="entry name" value="Sig_transdc_resp-reg_C-effctor"/>
</dbReference>